<evidence type="ECO:0000313" key="1">
    <source>
        <dbReference type="EMBL" id="MEO1770349.1"/>
    </source>
</evidence>
<accession>A0ABV0ES59</accession>
<evidence type="ECO:0000313" key="2">
    <source>
        <dbReference type="Proteomes" id="UP000664357"/>
    </source>
</evidence>
<name>A0ABV0ES59_9ENTE</name>
<dbReference type="EMBL" id="JAFREL020000002">
    <property type="protein sequence ID" value="MEO1770349.1"/>
    <property type="molecule type" value="Genomic_DNA"/>
</dbReference>
<dbReference type="RefSeq" id="WP_207703017.1">
    <property type="nucleotide sequence ID" value="NZ_JAFREL020000002.1"/>
</dbReference>
<dbReference type="Proteomes" id="UP000664357">
    <property type="component" value="Unassembled WGS sequence"/>
</dbReference>
<reference evidence="1 2" key="1">
    <citation type="submission" date="2021-03" db="EMBL/GenBank/DDBJ databases">
        <authorList>
            <person name="Gilmore M.S."/>
            <person name="Schwartzman J."/>
            <person name="Van Tyne D."/>
            <person name="Martin M."/>
            <person name="Earl A.M."/>
            <person name="Manson A.L."/>
            <person name="Straub T."/>
            <person name="Salamzade R."/>
            <person name="Saavedra J."/>
            <person name="Lebreton F."/>
            <person name="Prichula J."/>
            <person name="Schaufler K."/>
            <person name="Gaca A."/>
            <person name="Sgardioli B."/>
            <person name="Wagenaar J."/>
            <person name="Strong T."/>
        </authorList>
    </citation>
    <scope>NUCLEOTIDE SEQUENCE [LARGE SCALE GENOMIC DNA]</scope>
    <source>
        <strain evidence="1 2">665A</strain>
    </source>
</reference>
<keyword evidence="2" id="KW-1185">Reference proteome</keyword>
<organism evidence="1 2">
    <name type="scientific">Candidatus Enterococcus ferrettii</name>
    <dbReference type="NCBI Taxonomy" id="2815324"/>
    <lineage>
        <taxon>Bacteria</taxon>
        <taxon>Bacillati</taxon>
        <taxon>Bacillota</taxon>
        <taxon>Bacilli</taxon>
        <taxon>Lactobacillales</taxon>
        <taxon>Enterococcaceae</taxon>
        <taxon>Enterococcus</taxon>
    </lineage>
</organism>
<proteinExistence type="predicted"/>
<protein>
    <submittedName>
        <fullName evidence="1">Uncharacterized protein</fullName>
    </submittedName>
</protein>
<reference evidence="1 2" key="2">
    <citation type="submission" date="2024-02" db="EMBL/GenBank/DDBJ databases">
        <title>The Genome Sequence of Enterococcus sp. DIV0159.</title>
        <authorList>
            <person name="Earl A."/>
            <person name="Manson A."/>
            <person name="Gilmore M."/>
            <person name="Sanders J."/>
            <person name="Shea T."/>
            <person name="Howe W."/>
            <person name="Livny J."/>
            <person name="Cuomo C."/>
            <person name="Neafsey D."/>
            <person name="Birren B."/>
        </authorList>
    </citation>
    <scope>NUCLEOTIDE SEQUENCE [LARGE SCALE GENOMIC DNA]</scope>
    <source>
        <strain evidence="1 2">665A</strain>
    </source>
</reference>
<gene>
    <name evidence="1" type="ORF">JZO67_002301</name>
</gene>
<sequence length="45" mass="4933">MAHEKYDNKLAKLNGYIVTAINGSDIVLPSTKENAKKYGGPILKK</sequence>
<comment type="caution">
    <text evidence="1">The sequence shown here is derived from an EMBL/GenBank/DDBJ whole genome shotgun (WGS) entry which is preliminary data.</text>
</comment>